<accession>A0A433AVM6</accession>
<comment type="caution">
    <text evidence="4">The sequence shown here is derived from an EMBL/GenBank/DDBJ whole genome shotgun (WGS) entry which is preliminary data.</text>
</comment>
<dbReference type="InterPro" id="IPR029056">
    <property type="entry name" value="Ribokinase-like"/>
</dbReference>
<dbReference type="InterPro" id="IPR011611">
    <property type="entry name" value="PfkB_dom"/>
</dbReference>
<protein>
    <submittedName>
        <fullName evidence="4">Ribokinase-like protein</fullName>
    </submittedName>
</protein>
<keyword evidence="5" id="KW-1185">Reference proteome</keyword>
<dbReference type="PRINTS" id="PR00990">
    <property type="entry name" value="RIBOKINASE"/>
</dbReference>
<name>A0A433AVM6_9FUNG</name>
<evidence type="ECO:0000313" key="5">
    <source>
        <dbReference type="Proteomes" id="UP000268093"/>
    </source>
</evidence>
<evidence type="ECO:0000313" key="4">
    <source>
        <dbReference type="EMBL" id="RUP06757.1"/>
    </source>
</evidence>
<feature type="domain" description="Carbohydrate kinase PfkB" evidence="3">
    <location>
        <begin position="46"/>
        <end position="319"/>
    </location>
</feature>
<dbReference type="InterPro" id="IPR002139">
    <property type="entry name" value="Ribo/fructo_kinase"/>
</dbReference>
<evidence type="ECO:0000256" key="2">
    <source>
        <dbReference type="ARBA" id="ARBA00022777"/>
    </source>
</evidence>
<organism evidence="4 5">
    <name type="scientific">Jimgerdemannia flammicorona</name>
    <dbReference type="NCBI Taxonomy" id="994334"/>
    <lineage>
        <taxon>Eukaryota</taxon>
        <taxon>Fungi</taxon>
        <taxon>Fungi incertae sedis</taxon>
        <taxon>Mucoromycota</taxon>
        <taxon>Mucoromycotina</taxon>
        <taxon>Endogonomycetes</taxon>
        <taxon>Endogonales</taxon>
        <taxon>Endogonaceae</taxon>
        <taxon>Jimgerdemannia</taxon>
    </lineage>
</organism>
<dbReference type="GO" id="GO:0006796">
    <property type="term" value="P:phosphate-containing compound metabolic process"/>
    <property type="evidence" value="ECO:0007669"/>
    <property type="project" value="UniProtKB-ARBA"/>
</dbReference>
<evidence type="ECO:0000256" key="1">
    <source>
        <dbReference type="ARBA" id="ARBA00022679"/>
    </source>
</evidence>
<dbReference type="GO" id="GO:0016301">
    <property type="term" value="F:kinase activity"/>
    <property type="evidence" value="ECO:0007669"/>
    <property type="project" value="UniProtKB-KW"/>
</dbReference>
<dbReference type="Proteomes" id="UP000268093">
    <property type="component" value="Unassembled WGS sequence"/>
</dbReference>
<dbReference type="PANTHER" id="PTHR10584">
    <property type="entry name" value="SUGAR KINASE"/>
    <property type="match status" value="1"/>
</dbReference>
<dbReference type="OrthoDB" id="415590at2759"/>
<dbReference type="EMBL" id="RBNI01016736">
    <property type="protein sequence ID" value="RUP06757.1"/>
    <property type="molecule type" value="Genomic_DNA"/>
</dbReference>
<gene>
    <name evidence="4" type="ORF">BC936DRAFT_140272</name>
</gene>
<sequence>MNGLVLTLTAKYYLANPKSFLSHLWILSETNQRNYSTTVHTIFFTGANQSVALAKAGANVYHAGKIGREAIWIREYMASLGVDVSHVAVSENEITGRAIIQLSTSTHDNAIVLVPGTNHTITPAYARAVLEDFGSGDWIVQQNEISSGGDIMRIAAEKGLSICFNPAPLTPSLHSTFPLHLVNILILNEGEARSLHSQHTSTTASPKAIARALLDLYPLMRGVVVTLGGEGLVALFRGPSGATMDFELPSEKVHVQDTTAAGDCFTGYLLGSLIRDVFPKTAAHTEDEAYFIAVHRALREANVAASLAVERHGAMESIPLASEVRERLERS</sequence>
<dbReference type="Pfam" id="PF00294">
    <property type="entry name" value="PfkB"/>
    <property type="match status" value="1"/>
</dbReference>
<dbReference type="PANTHER" id="PTHR10584:SF166">
    <property type="entry name" value="RIBOKINASE"/>
    <property type="match status" value="1"/>
</dbReference>
<keyword evidence="2 4" id="KW-0418">Kinase</keyword>
<dbReference type="AlphaFoldDB" id="A0A433AVM6"/>
<evidence type="ECO:0000259" key="3">
    <source>
        <dbReference type="Pfam" id="PF00294"/>
    </source>
</evidence>
<reference evidence="4 5" key="1">
    <citation type="journal article" date="2018" name="New Phytol.">
        <title>Phylogenomics of Endogonaceae and evolution of mycorrhizas within Mucoromycota.</title>
        <authorList>
            <person name="Chang Y."/>
            <person name="Desiro A."/>
            <person name="Na H."/>
            <person name="Sandor L."/>
            <person name="Lipzen A."/>
            <person name="Clum A."/>
            <person name="Barry K."/>
            <person name="Grigoriev I.V."/>
            <person name="Martin F.M."/>
            <person name="Stajich J.E."/>
            <person name="Smith M.E."/>
            <person name="Bonito G."/>
            <person name="Spatafora J.W."/>
        </authorList>
    </citation>
    <scope>NUCLEOTIDE SEQUENCE [LARGE SCALE GENOMIC DNA]</scope>
    <source>
        <strain evidence="4 5">GMNB39</strain>
    </source>
</reference>
<dbReference type="Gene3D" id="3.40.1190.20">
    <property type="match status" value="1"/>
</dbReference>
<proteinExistence type="predicted"/>
<dbReference type="SUPFAM" id="SSF53613">
    <property type="entry name" value="Ribokinase-like"/>
    <property type="match status" value="1"/>
</dbReference>
<keyword evidence="1" id="KW-0808">Transferase</keyword>